<dbReference type="Proteomes" id="UP000664132">
    <property type="component" value="Unassembled WGS sequence"/>
</dbReference>
<feature type="region of interest" description="Disordered" evidence="6">
    <location>
        <begin position="51"/>
        <end position="80"/>
    </location>
</feature>
<keyword evidence="3" id="KW-0238">DNA-binding</keyword>
<dbReference type="CDD" id="cd12148">
    <property type="entry name" value="fungal_TF_MHR"/>
    <property type="match status" value="1"/>
</dbReference>
<evidence type="ECO:0000256" key="4">
    <source>
        <dbReference type="ARBA" id="ARBA00023163"/>
    </source>
</evidence>
<dbReference type="Gene3D" id="4.10.240.10">
    <property type="entry name" value="Zn(2)-C6 fungal-type DNA-binding domain"/>
    <property type="match status" value="1"/>
</dbReference>
<evidence type="ECO:0000256" key="6">
    <source>
        <dbReference type="SAM" id="MobiDB-lite"/>
    </source>
</evidence>
<dbReference type="SMART" id="SM00066">
    <property type="entry name" value="GAL4"/>
    <property type="match status" value="1"/>
</dbReference>
<evidence type="ECO:0000313" key="8">
    <source>
        <dbReference type="EMBL" id="KAG4420957.1"/>
    </source>
</evidence>
<dbReference type="GO" id="GO:0008270">
    <property type="term" value="F:zinc ion binding"/>
    <property type="evidence" value="ECO:0007669"/>
    <property type="project" value="InterPro"/>
</dbReference>
<evidence type="ECO:0000256" key="1">
    <source>
        <dbReference type="ARBA" id="ARBA00004123"/>
    </source>
</evidence>
<dbReference type="InterPro" id="IPR001138">
    <property type="entry name" value="Zn2Cys6_DnaBD"/>
</dbReference>
<dbReference type="PANTHER" id="PTHR31845">
    <property type="entry name" value="FINGER DOMAIN PROTEIN, PUTATIVE-RELATED"/>
    <property type="match status" value="1"/>
</dbReference>
<comment type="caution">
    <text evidence="8">The sequence shown here is derived from an EMBL/GenBank/DDBJ whole genome shotgun (WGS) entry which is preliminary data.</text>
</comment>
<feature type="region of interest" description="Disordered" evidence="6">
    <location>
        <begin position="106"/>
        <end position="129"/>
    </location>
</feature>
<keyword evidence="9" id="KW-1185">Reference proteome</keyword>
<dbReference type="InterPro" id="IPR036864">
    <property type="entry name" value="Zn2-C6_fun-type_DNA-bd_sf"/>
</dbReference>
<dbReference type="GO" id="GO:0005634">
    <property type="term" value="C:nucleus"/>
    <property type="evidence" value="ECO:0007669"/>
    <property type="project" value="UniProtKB-SubCell"/>
</dbReference>
<dbReference type="GO" id="GO:0000976">
    <property type="term" value="F:transcription cis-regulatory region binding"/>
    <property type="evidence" value="ECO:0007669"/>
    <property type="project" value="TreeGrafter"/>
</dbReference>
<keyword evidence="5" id="KW-0539">Nucleus</keyword>
<feature type="domain" description="Zn(2)-C6 fungal-type" evidence="7">
    <location>
        <begin position="16"/>
        <end position="48"/>
    </location>
</feature>
<evidence type="ECO:0000256" key="3">
    <source>
        <dbReference type="ARBA" id="ARBA00023125"/>
    </source>
</evidence>
<evidence type="ECO:0000256" key="5">
    <source>
        <dbReference type="ARBA" id="ARBA00023242"/>
    </source>
</evidence>
<dbReference type="InterPro" id="IPR051089">
    <property type="entry name" value="prtT"/>
</dbReference>
<dbReference type="GO" id="GO:0000981">
    <property type="term" value="F:DNA-binding transcription factor activity, RNA polymerase II-specific"/>
    <property type="evidence" value="ECO:0007669"/>
    <property type="project" value="InterPro"/>
</dbReference>
<keyword evidence="4" id="KW-0804">Transcription</keyword>
<dbReference type="OrthoDB" id="5424793at2759"/>
<dbReference type="AlphaFoldDB" id="A0A8H7W9P6"/>
<name>A0A8H7W9P6_9HELO</name>
<evidence type="ECO:0000259" key="7">
    <source>
        <dbReference type="PROSITE" id="PS50048"/>
    </source>
</evidence>
<reference evidence="8" key="1">
    <citation type="submission" date="2021-02" db="EMBL/GenBank/DDBJ databases">
        <title>Genome sequence Cadophora malorum strain M34.</title>
        <authorList>
            <person name="Stefanovic E."/>
            <person name="Vu D."/>
            <person name="Scully C."/>
            <person name="Dijksterhuis J."/>
            <person name="Roader J."/>
            <person name="Houbraken J."/>
        </authorList>
    </citation>
    <scope>NUCLEOTIDE SEQUENCE</scope>
    <source>
        <strain evidence="8">M34</strain>
    </source>
</reference>
<dbReference type="PANTHER" id="PTHR31845:SF10">
    <property type="entry name" value="ZN(II)2CYS6 TRANSCRIPTION FACTOR (EUROFUNG)"/>
    <property type="match status" value="1"/>
</dbReference>
<dbReference type="EMBL" id="JAFJYH010000074">
    <property type="protein sequence ID" value="KAG4420957.1"/>
    <property type="molecule type" value="Genomic_DNA"/>
</dbReference>
<proteinExistence type="predicted"/>
<keyword evidence="2" id="KW-0805">Transcription regulation</keyword>
<gene>
    <name evidence="8" type="ORF">IFR04_005934</name>
</gene>
<dbReference type="CDD" id="cd00067">
    <property type="entry name" value="GAL4"/>
    <property type="match status" value="1"/>
</dbReference>
<dbReference type="PROSITE" id="PS50048">
    <property type="entry name" value="ZN2_CY6_FUNGAL_2"/>
    <property type="match status" value="1"/>
</dbReference>
<dbReference type="Pfam" id="PF00172">
    <property type="entry name" value="Zn_clus"/>
    <property type="match status" value="1"/>
</dbReference>
<dbReference type="SUPFAM" id="SSF57701">
    <property type="entry name" value="Zn2/Cys6 DNA-binding domain"/>
    <property type="match status" value="1"/>
</dbReference>
<feature type="compositionally biased region" description="Polar residues" evidence="6">
    <location>
        <begin position="66"/>
        <end position="80"/>
    </location>
</feature>
<sequence length="625" mass="69719">MSENLANTPKLRNAKACEACRASKSRCVYKSQAGICQKCEQNGTQCIVRTKARPMRSRASRPSGSTGVNPATSNSDFSLSLPTVHSPDISKDIAALQQHHMSVFADGDEDGAESTGDSPQHGNGEPTVVEKRKVTLKQAEELLAKYREKASFFPFVKVPPDATVPSLSRSSPFLLLAILASASIQDRLLHHQIDHEFRRVLSSKVLLQGQRSLDFLQGLMVYIAWYPAHVNPRDTTSFMYMNLAISLLVDLGLDKETPDTIKADAAVTSTDLIDGDHFSAAARRTFLGCYYMSSAADALFPSIKRGFRKPNNRDYRDRLDKDSEGVMQEEFLTEIGSTVKLQRLVEQIGDVNCLPRVAIDPRMEALNDEVNIQMFLGNLQEWQKSTPDTVRNQVSVILAERFMEILVYSQPLGFCRMPYKDFLRDTGYRPMNLTHLTSCLTACKKYFDYLLSLPESTYLKFTTVHWGYLVHAVVAMSRLSFAMAAKLNWNAETARSQVPLVMYLDCLCYRFQIVSSVPVRTSEPAKQADVYHVFQMILGSVKKSYEKRISKLAPEPPIGHPLATTGHCPMMDYSLNLYFDPLASMDPSSFDPSGSGTPSIESTASAAPLYHDLWATMTGSWAEET</sequence>
<comment type="subcellular location">
    <subcellularLocation>
        <location evidence="1">Nucleus</location>
    </subcellularLocation>
</comment>
<organism evidence="8 9">
    <name type="scientific">Cadophora malorum</name>
    <dbReference type="NCBI Taxonomy" id="108018"/>
    <lineage>
        <taxon>Eukaryota</taxon>
        <taxon>Fungi</taxon>
        <taxon>Dikarya</taxon>
        <taxon>Ascomycota</taxon>
        <taxon>Pezizomycotina</taxon>
        <taxon>Leotiomycetes</taxon>
        <taxon>Helotiales</taxon>
        <taxon>Ploettnerulaceae</taxon>
        <taxon>Cadophora</taxon>
    </lineage>
</organism>
<protein>
    <recommendedName>
        <fullName evidence="7">Zn(2)-C6 fungal-type domain-containing protein</fullName>
    </recommendedName>
</protein>
<evidence type="ECO:0000256" key="2">
    <source>
        <dbReference type="ARBA" id="ARBA00023015"/>
    </source>
</evidence>
<evidence type="ECO:0000313" key="9">
    <source>
        <dbReference type="Proteomes" id="UP000664132"/>
    </source>
</evidence>
<dbReference type="PROSITE" id="PS00463">
    <property type="entry name" value="ZN2_CY6_FUNGAL_1"/>
    <property type="match status" value="1"/>
</dbReference>
<accession>A0A8H7W9P6</accession>